<dbReference type="AlphaFoldDB" id="A0A9N9L9F7"/>
<accession>A0A9N9L9F7</accession>
<feature type="chain" id="PRO_5040284574" evidence="1">
    <location>
        <begin position="18"/>
        <end position="86"/>
    </location>
</feature>
<keyword evidence="1" id="KW-0732">Signal</keyword>
<evidence type="ECO:0000313" key="2">
    <source>
        <dbReference type="EMBL" id="CAG8961904.1"/>
    </source>
</evidence>
<comment type="caution">
    <text evidence="2">The sequence shown here is derived from an EMBL/GenBank/DDBJ whole genome shotgun (WGS) entry which is preliminary data.</text>
</comment>
<proteinExistence type="predicted"/>
<feature type="signal peptide" evidence="1">
    <location>
        <begin position="1"/>
        <end position="17"/>
    </location>
</feature>
<evidence type="ECO:0000313" key="3">
    <source>
        <dbReference type="Proteomes" id="UP000696280"/>
    </source>
</evidence>
<dbReference type="EMBL" id="CAJVRL010000119">
    <property type="protein sequence ID" value="CAG8961904.1"/>
    <property type="molecule type" value="Genomic_DNA"/>
</dbReference>
<keyword evidence="3" id="KW-1185">Reference proteome</keyword>
<evidence type="ECO:0000256" key="1">
    <source>
        <dbReference type="SAM" id="SignalP"/>
    </source>
</evidence>
<dbReference type="OrthoDB" id="3531592at2759"/>
<gene>
    <name evidence="2" type="ORF">HYFRA_00013704</name>
</gene>
<sequence length="86" mass="9276">MKLLIYVALSFASVAIAIPVSNAISDADDLVRNSWSAKRESSADADDLVRNSWSAKRESSADADDLVRNSWSAKRSADAATYNSLP</sequence>
<reference evidence="2" key="1">
    <citation type="submission" date="2021-07" db="EMBL/GenBank/DDBJ databases">
        <authorList>
            <person name="Durling M."/>
        </authorList>
    </citation>
    <scope>NUCLEOTIDE SEQUENCE</scope>
</reference>
<organism evidence="2 3">
    <name type="scientific">Hymenoscyphus fraxineus</name>
    <dbReference type="NCBI Taxonomy" id="746836"/>
    <lineage>
        <taxon>Eukaryota</taxon>
        <taxon>Fungi</taxon>
        <taxon>Dikarya</taxon>
        <taxon>Ascomycota</taxon>
        <taxon>Pezizomycotina</taxon>
        <taxon>Leotiomycetes</taxon>
        <taxon>Helotiales</taxon>
        <taxon>Helotiaceae</taxon>
        <taxon>Hymenoscyphus</taxon>
    </lineage>
</organism>
<protein>
    <submittedName>
        <fullName evidence="2">Uncharacterized protein</fullName>
    </submittedName>
</protein>
<name>A0A9N9L9F7_9HELO</name>
<dbReference type="Proteomes" id="UP000696280">
    <property type="component" value="Unassembled WGS sequence"/>
</dbReference>